<evidence type="ECO:0000259" key="3">
    <source>
        <dbReference type="PROSITE" id="PS50041"/>
    </source>
</evidence>
<organism evidence="4 5">
    <name type="scientific">Pelobates cultripes</name>
    <name type="common">Western spadefoot toad</name>
    <dbReference type="NCBI Taxonomy" id="61616"/>
    <lineage>
        <taxon>Eukaryota</taxon>
        <taxon>Metazoa</taxon>
        <taxon>Chordata</taxon>
        <taxon>Craniata</taxon>
        <taxon>Vertebrata</taxon>
        <taxon>Euteleostomi</taxon>
        <taxon>Amphibia</taxon>
        <taxon>Batrachia</taxon>
        <taxon>Anura</taxon>
        <taxon>Pelobatoidea</taxon>
        <taxon>Pelobatidae</taxon>
        <taxon>Pelobates</taxon>
    </lineage>
</organism>
<sequence length="184" mass="21565">MFTLLLMVFLVGSVSAQTIGEDYEDDCDAQENTETSLQSEGNSEECQNISMALDTTAYPKIGLGDERCYYRFFSCSTNFYRAQKWCRHYHGNLSSIHNINTNNFIEHFVSRVNRHVRFIWIGVRRNGWTCPLRNVDGSRLDFTNWAWGNPKNFLHRCTALNIRNGKWYSFHCCARLPYICTIRY</sequence>
<dbReference type="EMBL" id="OW240922">
    <property type="protein sequence ID" value="CAH2321554.1"/>
    <property type="molecule type" value="Genomic_DNA"/>
</dbReference>
<dbReference type="InterPro" id="IPR016187">
    <property type="entry name" value="CTDL_fold"/>
</dbReference>
<keyword evidence="2" id="KW-0732">Signal</keyword>
<dbReference type="InterPro" id="IPR018378">
    <property type="entry name" value="C-type_lectin_CS"/>
</dbReference>
<dbReference type="AlphaFoldDB" id="A0AAD1WSL0"/>
<accession>A0AAD1WSL0</accession>
<name>A0AAD1WSL0_PELCU</name>
<keyword evidence="1" id="KW-1015">Disulfide bond</keyword>
<dbReference type="Proteomes" id="UP001295444">
    <property type="component" value="Chromosome 11"/>
</dbReference>
<proteinExistence type="predicted"/>
<dbReference type="InterPro" id="IPR001304">
    <property type="entry name" value="C-type_lectin-like"/>
</dbReference>
<evidence type="ECO:0000256" key="1">
    <source>
        <dbReference type="ARBA" id="ARBA00023157"/>
    </source>
</evidence>
<evidence type="ECO:0000256" key="2">
    <source>
        <dbReference type="SAM" id="SignalP"/>
    </source>
</evidence>
<dbReference type="SMART" id="SM00034">
    <property type="entry name" value="CLECT"/>
    <property type="match status" value="1"/>
</dbReference>
<dbReference type="PANTHER" id="PTHR22803">
    <property type="entry name" value="MANNOSE, PHOSPHOLIPASE, LECTIN RECEPTOR RELATED"/>
    <property type="match status" value="1"/>
</dbReference>
<dbReference type="PROSITE" id="PS00615">
    <property type="entry name" value="C_TYPE_LECTIN_1"/>
    <property type="match status" value="1"/>
</dbReference>
<dbReference type="Pfam" id="PF00059">
    <property type="entry name" value="Lectin_C"/>
    <property type="match status" value="1"/>
</dbReference>
<evidence type="ECO:0000313" key="5">
    <source>
        <dbReference type="Proteomes" id="UP001295444"/>
    </source>
</evidence>
<feature type="signal peptide" evidence="2">
    <location>
        <begin position="1"/>
        <end position="16"/>
    </location>
</feature>
<dbReference type="InterPro" id="IPR016186">
    <property type="entry name" value="C-type_lectin-like/link_sf"/>
</dbReference>
<evidence type="ECO:0000313" key="4">
    <source>
        <dbReference type="EMBL" id="CAH2321554.1"/>
    </source>
</evidence>
<dbReference type="InterPro" id="IPR050111">
    <property type="entry name" value="C-type_lectin/snaclec_domain"/>
</dbReference>
<dbReference type="Gene3D" id="3.10.100.10">
    <property type="entry name" value="Mannose-Binding Protein A, subunit A"/>
    <property type="match status" value="1"/>
</dbReference>
<keyword evidence="5" id="KW-1185">Reference proteome</keyword>
<feature type="domain" description="C-type lectin" evidence="3">
    <location>
        <begin position="64"/>
        <end position="181"/>
    </location>
</feature>
<reference evidence="4" key="1">
    <citation type="submission" date="2022-03" db="EMBL/GenBank/DDBJ databases">
        <authorList>
            <person name="Alioto T."/>
            <person name="Alioto T."/>
            <person name="Gomez Garrido J."/>
        </authorList>
    </citation>
    <scope>NUCLEOTIDE SEQUENCE</scope>
</reference>
<protein>
    <submittedName>
        <fullName evidence="4">Proteoglycan 3-like</fullName>
    </submittedName>
</protein>
<dbReference type="PROSITE" id="PS50041">
    <property type="entry name" value="C_TYPE_LECTIN_2"/>
    <property type="match status" value="1"/>
</dbReference>
<gene>
    <name evidence="4" type="ORF">PECUL_23A023965</name>
</gene>
<dbReference type="SUPFAM" id="SSF56436">
    <property type="entry name" value="C-type lectin-like"/>
    <property type="match status" value="1"/>
</dbReference>
<feature type="chain" id="PRO_5042198032" evidence="2">
    <location>
        <begin position="17"/>
        <end position="184"/>
    </location>
</feature>